<dbReference type="GO" id="GO:0033699">
    <property type="term" value="F:DNA 5'-adenosine monophosphate hydrolase activity"/>
    <property type="evidence" value="ECO:0007669"/>
    <property type="project" value="TreeGrafter"/>
</dbReference>
<dbReference type="AlphaFoldDB" id="A0A401GIJ1"/>
<dbReference type="GO" id="GO:0030983">
    <property type="term" value="F:mismatched DNA binding"/>
    <property type="evidence" value="ECO:0007669"/>
    <property type="project" value="TreeGrafter"/>
</dbReference>
<comment type="caution">
    <text evidence="3">The sequence shown here is derived from an EMBL/GenBank/DDBJ whole genome shotgun (WGS) entry which is preliminary data.</text>
</comment>
<feature type="compositionally biased region" description="Basic and acidic residues" evidence="1">
    <location>
        <begin position="240"/>
        <end position="254"/>
    </location>
</feature>
<dbReference type="GO" id="GO:1990165">
    <property type="term" value="F:single-strand break-containing DNA binding"/>
    <property type="evidence" value="ECO:0007669"/>
    <property type="project" value="TreeGrafter"/>
</dbReference>
<dbReference type="GO" id="GO:0003697">
    <property type="term" value="F:single-stranded DNA binding"/>
    <property type="evidence" value="ECO:0007669"/>
    <property type="project" value="TreeGrafter"/>
</dbReference>
<organism evidence="3 4">
    <name type="scientific">Sparassis crispa</name>
    <dbReference type="NCBI Taxonomy" id="139825"/>
    <lineage>
        <taxon>Eukaryota</taxon>
        <taxon>Fungi</taxon>
        <taxon>Dikarya</taxon>
        <taxon>Basidiomycota</taxon>
        <taxon>Agaricomycotina</taxon>
        <taxon>Agaricomycetes</taxon>
        <taxon>Polyporales</taxon>
        <taxon>Sparassidaceae</taxon>
        <taxon>Sparassis</taxon>
    </lineage>
</organism>
<evidence type="ECO:0000313" key="3">
    <source>
        <dbReference type="EMBL" id="GBE81931.1"/>
    </source>
</evidence>
<feature type="domain" description="Aprataxin C2HE/C2H2/C2HC zinc finger" evidence="2">
    <location>
        <begin position="147"/>
        <end position="210"/>
    </location>
</feature>
<dbReference type="Pfam" id="PF11969">
    <property type="entry name" value="DcpS_C"/>
    <property type="match status" value="1"/>
</dbReference>
<dbReference type="GeneID" id="38778848"/>
<accession>A0A401GIJ1</accession>
<dbReference type="InterPro" id="IPR032566">
    <property type="entry name" value="Znf-C2HE"/>
</dbReference>
<dbReference type="Proteomes" id="UP000287166">
    <property type="component" value="Unassembled WGS sequence"/>
</dbReference>
<evidence type="ECO:0000313" key="4">
    <source>
        <dbReference type="Proteomes" id="UP000287166"/>
    </source>
</evidence>
<dbReference type="STRING" id="139825.A0A401GIJ1"/>
<gene>
    <name evidence="3" type="ORF">SCP_0403050</name>
</gene>
<evidence type="ECO:0000256" key="1">
    <source>
        <dbReference type="SAM" id="MobiDB-lite"/>
    </source>
</evidence>
<dbReference type="EMBL" id="BFAD01000004">
    <property type="protein sequence ID" value="GBE81931.1"/>
    <property type="molecule type" value="Genomic_DNA"/>
</dbReference>
<proteinExistence type="predicted"/>
<dbReference type="PANTHER" id="PTHR12486:SF4">
    <property type="entry name" value="APRATAXIN"/>
    <property type="match status" value="1"/>
</dbReference>
<dbReference type="Gene3D" id="3.30.428.10">
    <property type="entry name" value="HIT-like"/>
    <property type="match status" value="1"/>
</dbReference>
<dbReference type="PANTHER" id="PTHR12486">
    <property type="entry name" value="APRATAXIN-RELATED"/>
    <property type="match status" value="1"/>
</dbReference>
<dbReference type="OrthoDB" id="3512845at2759"/>
<sequence>MSFPNLTLFRHYAESVPSAIPKTVLKTHTDNSVTVADAYPKSLFHFIVLPRALPPLDISNLKDLRTLLKCDREQALQVLKRLDADAEAVRAIIEAEMVSKYGFKWEIWTGFHPLPSMEHLHLHVLSADLCTPAMKIKKHYNSFHPKLGFFLHLEEVLSWFEATPSFYDMKRALTPRQYEDRLKEDLMCFKCDDVFKTMPKLKEHLQQEWDRMAKREKAKLAKKRKREEEAAAKAGDGDDGNVKAKKCETESPAE</sequence>
<dbReference type="GO" id="GO:0005634">
    <property type="term" value="C:nucleus"/>
    <property type="evidence" value="ECO:0007669"/>
    <property type="project" value="TreeGrafter"/>
</dbReference>
<dbReference type="Pfam" id="PF16278">
    <property type="entry name" value="zf-C2HE"/>
    <property type="match status" value="1"/>
</dbReference>
<dbReference type="GO" id="GO:0003725">
    <property type="term" value="F:double-stranded RNA binding"/>
    <property type="evidence" value="ECO:0007669"/>
    <property type="project" value="TreeGrafter"/>
</dbReference>
<protein>
    <submittedName>
        <fullName evidence="3">HIT-like protein</fullName>
    </submittedName>
</protein>
<evidence type="ECO:0000259" key="2">
    <source>
        <dbReference type="Pfam" id="PF16278"/>
    </source>
</evidence>
<reference evidence="3 4" key="1">
    <citation type="journal article" date="2018" name="Sci. Rep.">
        <title>Genome sequence of the cauliflower mushroom Sparassis crispa (Hanabiratake) and its association with beneficial usage.</title>
        <authorList>
            <person name="Kiyama R."/>
            <person name="Furutani Y."/>
            <person name="Kawaguchi K."/>
            <person name="Nakanishi T."/>
        </authorList>
    </citation>
    <scope>NUCLEOTIDE SEQUENCE [LARGE SCALE GENOMIC DNA]</scope>
</reference>
<dbReference type="InParanoid" id="A0A401GIJ1"/>
<feature type="region of interest" description="Disordered" evidence="1">
    <location>
        <begin position="216"/>
        <end position="254"/>
    </location>
</feature>
<dbReference type="GO" id="GO:0000012">
    <property type="term" value="P:single strand break repair"/>
    <property type="evidence" value="ECO:0007669"/>
    <property type="project" value="TreeGrafter"/>
</dbReference>
<dbReference type="SUPFAM" id="SSF54197">
    <property type="entry name" value="HIT-like"/>
    <property type="match status" value="1"/>
</dbReference>
<dbReference type="FunCoup" id="A0A401GIJ1">
    <property type="interactions" value="426"/>
</dbReference>
<dbReference type="InterPro" id="IPR036265">
    <property type="entry name" value="HIT-like_sf"/>
</dbReference>
<name>A0A401GIJ1_9APHY</name>
<keyword evidence="4" id="KW-1185">Reference proteome</keyword>
<dbReference type="RefSeq" id="XP_027612844.1">
    <property type="nucleotide sequence ID" value="XM_027757043.1"/>
</dbReference>